<dbReference type="InterPro" id="IPR011990">
    <property type="entry name" value="TPR-like_helical_dom_sf"/>
</dbReference>
<organism evidence="7 8">
    <name type="scientific">Catenibacillus scindens</name>
    <dbReference type="NCBI Taxonomy" id="673271"/>
    <lineage>
        <taxon>Bacteria</taxon>
        <taxon>Bacillati</taxon>
        <taxon>Bacillota</taxon>
        <taxon>Clostridia</taxon>
        <taxon>Lachnospirales</taxon>
        <taxon>Lachnospiraceae</taxon>
        <taxon>Catenibacillus</taxon>
    </lineage>
</organism>
<feature type="repeat" description="TPR" evidence="4">
    <location>
        <begin position="634"/>
        <end position="667"/>
    </location>
</feature>
<dbReference type="Proteomes" id="UP000543642">
    <property type="component" value="Unassembled WGS sequence"/>
</dbReference>
<dbReference type="Gene3D" id="1.10.287.110">
    <property type="entry name" value="DnaJ domain"/>
    <property type="match status" value="1"/>
</dbReference>
<evidence type="ECO:0000256" key="3">
    <source>
        <dbReference type="ARBA" id="ARBA00022803"/>
    </source>
</evidence>
<comment type="caution">
    <text evidence="7">The sequence shown here is derived from an EMBL/GenBank/DDBJ whole genome shotgun (WGS) entry which is preliminary data.</text>
</comment>
<accession>A0A7W8M405</accession>
<dbReference type="SUPFAM" id="SSF48452">
    <property type="entry name" value="TPR-like"/>
    <property type="match status" value="4"/>
</dbReference>
<evidence type="ECO:0000313" key="8">
    <source>
        <dbReference type="Proteomes" id="UP000543642"/>
    </source>
</evidence>
<dbReference type="InterPro" id="IPR036869">
    <property type="entry name" value="J_dom_sf"/>
</dbReference>
<evidence type="ECO:0000313" key="7">
    <source>
        <dbReference type="EMBL" id="MBB5263077.1"/>
    </source>
</evidence>
<proteinExistence type="predicted"/>
<feature type="compositionally biased region" description="Gly residues" evidence="5">
    <location>
        <begin position="65"/>
        <end position="76"/>
    </location>
</feature>
<keyword evidence="2" id="KW-0677">Repeat</keyword>
<dbReference type="EMBL" id="JACHFW010000001">
    <property type="protein sequence ID" value="MBB5263077.1"/>
    <property type="molecule type" value="Genomic_DNA"/>
</dbReference>
<feature type="domain" description="J" evidence="6">
    <location>
        <begin position="3"/>
        <end position="54"/>
    </location>
</feature>
<dbReference type="InterPro" id="IPR051685">
    <property type="entry name" value="Ycf3/AcsC/BcsC/TPR_MFPF"/>
</dbReference>
<keyword evidence="3 4" id="KW-0802">TPR repeat</keyword>
<feature type="repeat" description="TPR" evidence="4">
    <location>
        <begin position="880"/>
        <end position="913"/>
    </location>
</feature>
<evidence type="ECO:0000256" key="5">
    <source>
        <dbReference type="SAM" id="MobiDB-lite"/>
    </source>
</evidence>
<dbReference type="PROSITE" id="PS50076">
    <property type="entry name" value="DNAJ_2"/>
    <property type="match status" value="1"/>
</dbReference>
<protein>
    <submittedName>
        <fullName evidence="7">Tetratricopeptide (TPR) repeat protein</fullName>
    </submittedName>
</protein>
<evidence type="ECO:0000256" key="1">
    <source>
        <dbReference type="ARBA" id="ARBA00022705"/>
    </source>
</evidence>
<feature type="repeat" description="TPR" evidence="4">
    <location>
        <begin position="775"/>
        <end position="808"/>
    </location>
</feature>
<keyword evidence="1" id="KW-0235">DNA replication</keyword>
<keyword evidence="8" id="KW-1185">Reference proteome</keyword>
<dbReference type="PROSITE" id="PS50005">
    <property type="entry name" value="TPR"/>
    <property type="match status" value="4"/>
</dbReference>
<gene>
    <name evidence="7" type="ORF">HNP82_000171</name>
</gene>
<evidence type="ECO:0000256" key="2">
    <source>
        <dbReference type="ARBA" id="ARBA00022737"/>
    </source>
</evidence>
<dbReference type="Pfam" id="PF13432">
    <property type="entry name" value="TPR_16"/>
    <property type="match status" value="1"/>
</dbReference>
<dbReference type="InterPro" id="IPR019734">
    <property type="entry name" value="TPR_rpt"/>
</dbReference>
<dbReference type="AlphaFoldDB" id="A0A7W8M405"/>
<dbReference type="SMART" id="SM00028">
    <property type="entry name" value="TPR"/>
    <property type="match status" value="9"/>
</dbReference>
<dbReference type="GO" id="GO:0006260">
    <property type="term" value="P:DNA replication"/>
    <property type="evidence" value="ECO:0007669"/>
    <property type="project" value="UniProtKB-KW"/>
</dbReference>
<name>A0A7W8M405_9FIRM</name>
<dbReference type="Pfam" id="PF14559">
    <property type="entry name" value="TPR_19"/>
    <property type="match status" value="1"/>
</dbReference>
<dbReference type="SUPFAM" id="SSF46565">
    <property type="entry name" value="Chaperone J-domain"/>
    <property type="match status" value="1"/>
</dbReference>
<dbReference type="PANTHER" id="PTHR44943">
    <property type="entry name" value="CELLULOSE SYNTHASE OPERON PROTEIN C"/>
    <property type="match status" value="1"/>
</dbReference>
<evidence type="ECO:0000256" key="4">
    <source>
        <dbReference type="PROSITE-ProRule" id="PRU00339"/>
    </source>
</evidence>
<evidence type="ECO:0000259" key="6">
    <source>
        <dbReference type="PROSITE" id="PS50076"/>
    </source>
</evidence>
<sequence>MSTIWDILEIEPTKDEDQIKKAYRTKLVHANPEDHPEEFKALRQAYEQAVKEAQDNKDQGCSGQENGGKDGAGIPGGLSKESPIGRWLSEVEELYQDFYRRIDEKNWAPILSDDLCIGLESSDEARIGLLRFFMSHLKLPNKVWRAIDRTFNIVQDKKELYEVFPGEYIDYIVNLIKYENFLDYTLFEGDPEEDYDSYIDTYFSLRQAVLDQKTEEGKQIYETLTQSDIYHPFVSVEGALLARFSGDLCGARSVLEDLWGQYEDSFYIGDTYADILLEMEDFETAALVCERILEKTPQNYTASLGYARCLAHRGDYRQAKEVILDLFESVPGDEKAMEVLQKINLKLMADYRKGLDEHPGDQTLLLDLGWCMCQNEDYDQCLEILLKFEPDKDHLYDYVNLRGRIYLCLERYEEALPWLKQWREMILSIKDDGTKETGRRIRRIGYANYAIACCYSWLGEHKDSRLYDLALEAACEAIQTEEESRQRYNCIYMKAELFHKMGKEEACIDLCGSLIDEETGFFPAYILRQEACLALGLARQVIDDYYRAIRIYPKHPKPYELVARMFLDFQEEKEAMEVVRQARKVNVETDELRLIWLNCLRNLSQSREDYDQTLEYACNILKESHEERTKQWMAQVYRIMALCYLETGRYSQALEVINQAHSYSPMDNTILAVKARILECSGQSSEALALYLDLASCMPDSPFITQGIGRIYAERNELKKAIHYMRMTLALNPDYPQCHYLLGQLYKRSALAGAAGDWKRALEQMNLAVKEKDCVSHRMERGDIFFQMSNYRAAIDDFLWVLQREPENELAIISLAGAFYCMGDYGRALDGFKRCIRLSSAPPVLMRAYMRAACCCEKLGQVDEAVNYYHEGLKKFPRHGEFYTALGDLLISGEKYREAADIYLRGVELLPDEARDFADKICVSLILAEDKKSAKIWWKRLMGQKDPRGPYLGNLRAGQYYLYIENKPSRARKYFEKAAASLDGENEMILVCHAGYCWGCALAMAGNKAGAARRFYDVAQKLKNRFGPAILKDSPKMAPLIRLYSSVNLWLNYCRQENFDEKLIPSKDLAVQGLRAFLSGDMDRAVILFGKNKGQLGKWDFESEGMLRLLNKR</sequence>
<feature type="repeat" description="TPR" evidence="4">
    <location>
        <begin position="702"/>
        <end position="735"/>
    </location>
</feature>
<feature type="region of interest" description="Disordered" evidence="5">
    <location>
        <begin position="50"/>
        <end position="76"/>
    </location>
</feature>
<dbReference type="RefSeq" id="WP_183770417.1">
    <property type="nucleotide sequence ID" value="NZ_JACHFW010000001.1"/>
</dbReference>
<dbReference type="PANTHER" id="PTHR44943:SF8">
    <property type="entry name" value="TPR REPEAT-CONTAINING PROTEIN MJ0263"/>
    <property type="match status" value="1"/>
</dbReference>
<dbReference type="InterPro" id="IPR001623">
    <property type="entry name" value="DnaJ_domain"/>
</dbReference>
<dbReference type="Gene3D" id="1.25.40.10">
    <property type="entry name" value="Tetratricopeptide repeat domain"/>
    <property type="match status" value="4"/>
</dbReference>
<reference evidence="7 8" key="1">
    <citation type="submission" date="2020-08" db="EMBL/GenBank/DDBJ databases">
        <title>Genomic Encyclopedia of Type Strains, Phase IV (KMG-IV): sequencing the most valuable type-strain genomes for metagenomic binning, comparative biology and taxonomic classification.</title>
        <authorList>
            <person name="Goeker M."/>
        </authorList>
    </citation>
    <scope>NUCLEOTIDE SEQUENCE [LARGE SCALE GENOMIC DNA]</scope>
    <source>
        <strain evidence="7 8">DSM 106146</strain>
    </source>
</reference>
<dbReference type="CDD" id="cd06257">
    <property type="entry name" value="DnaJ"/>
    <property type="match status" value="1"/>
</dbReference>